<feature type="compositionally biased region" description="Pro residues" evidence="1">
    <location>
        <begin position="49"/>
        <end position="65"/>
    </location>
</feature>
<organism evidence="2 3">
    <name type="scientific">Ampelomyces quisqualis</name>
    <name type="common">Powdery mildew agent</name>
    <dbReference type="NCBI Taxonomy" id="50730"/>
    <lineage>
        <taxon>Eukaryota</taxon>
        <taxon>Fungi</taxon>
        <taxon>Dikarya</taxon>
        <taxon>Ascomycota</taxon>
        <taxon>Pezizomycotina</taxon>
        <taxon>Dothideomycetes</taxon>
        <taxon>Pleosporomycetidae</taxon>
        <taxon>Pleosporales</taxon>
        <taxon>Pleosporineae</taxon>
        <taxon>Phaeosphaeriaceae</taxon>
        <taxon>Ampelomyces</taxon>
    </lineage>
</organism>
<keyword evidence="3" id="KW-1185">Reference proteome</keyword>
<proteinExistence type="predicted"/>
<gene>
    <name evidence="2" type="ORF">BDU57DRAFT_509225</name>
</gene>
<evidence type="ECO:0008006" key="4">
    <source>
        <dbReference type="Google" id="ProtNLM"/>
    </source>
</evidence>
<feature type="region of interest" description="Disordered" evidence="1">
    <location>
        <begin position="28"/>
        <end position="67"/>
    </location>
</feature>
<reference evidence="2" key="1">
    <citation type="journal article" date="2020" name="Stud. Mycol.">
        <title>101 Dothideomycetes genomes: a test case for predicting lifestyles and emergence of pathogens.</title>
        <authorList>
            <person name="Haridas S."/>
            <person name="Albert R."/>
            <person name="Binder M."/>
            <person name="Bloem J."/>
            <person name="Labutti K."/>
            <person name="Salamov A."/>
            <person name="Andreopoulos B."/>
            <person name="Baker S."/>
            <person name="Barry K."/>
            <person name="Bills G."/>
            <person name="Bluhm B."/>
            <person name="Cannon C."/>
            <person name="Castanera R."/>
            <person name="Culley D."/>
            <person name="Daum C."/>
            <person name="Ezra D."/>
            <person name="Gonzalez J."/>
            <person name="Henrissat B."/>
            <person name="Kuo A."/>
            <person name="Liang C."/>
            <person name="Lipzen A."/>
            <person name="Lutzoni F."/>
            <person name="Magnuson J."/>
            <person name="Mondo S."/>
            <person name="Nolan M."/>
            <person name="Ohm R."/>
            <person name="Pangilinan J."/>
            <person name="Park H.-J."/>
            <person name="Ramirez L."/>
            <person name="Alfaro M."/>
            <person name="Sun H."/>
            <person name="Tritt A."/>
            <person name="Yoshinaga Y."/>
            <person name="Zwiers L.-H."/>
            <person name="Turgeon B."/>
            <person name="Goodwin S."/>
            <person name="Spatafora J."/>
            <person name="Crous P."/>
            <person name="Grigoriev I."/>
        </authorList>
    </citation>
    <scope>NUCLEOTIDE SEQUENCE</scope>
    <source>
        <strain evidence="2">HMLAC05119</strain>
    </source>
</reference>
<dbReference type="OrthoDB" id="3685561at2759"/>
<sequence>MPCTRASPLFVISLPILIQPRHSNALSALPQRSLPSPSFPARARHSTQPPHPRPSPPKMSSPPPNAYFQTALLNPLATTQFPLPPYTPPTPRKQPYQPSNTLALTIGPPHLQRSWTLPRPLLAKHSTHLAALAANPFRKNATLAHIDPRAFANFVDYMHSSIYTLNTRVAGFRSITAGLQAVELGQKLGAKAYVSAAVRRLHMSFEALARLAGKGKRMSLIRAEDVAFVCSREVGQGCMMLFFDGVVSHWRQVEVVKMRDWHEWRVLCDEYGEFEKSVGKTLGVGDAQRGELLRSVEEYLDAEKEAAMARDRKKWQEEKREKQKSAVRGMLLGRLRGGSHRRRWSERASEAAEEGLRRNEEQTGPSEVVGENDWMVVDSEDMEEV</sequence>
<dbReference type="EMBL" id="ML979132">
    <property type="protein sequence ID" value="KAF1920793.1"/>
    <property type="molecule type" value="Genomic_DNA"/>
</dbReference>
<evidence type="ECO:0000313" key="3">
    <source>
        <dbReference type="Proteomes" id="UP000800096"/>
    </source>
</evidence>
<accession>A0A6A5QZA4</accession>
<protein>
    <recommendedName>
        <fullName evidence="4">BTB domain-containing protein</fullName>
    </recommendedName>
</protein>
<feature type="compositionally biased region" description="Basic and acidic residues" evidence="1">
    <location>
        <begin position="345"/>
        <end position="361"/>
    </location>
</feature>
<feature type="region of interest" description="Disordered" evidence="1">
    <location>
        <begin position="337"/>
        <end position="372"/>
    </location>
</feature>
<dbReference type="AlphaFoldDB" id="A0A6A5QZA4"/>
<evidence type="ECO:0000256" key="1">
    <source>
        <dbReference type="SAM" id="MobiDB-lite"/>
    </source>
</evidence>
<name>A0A6A5QZA4_AMPQU</name>
<evidence type="ECO:0000313" key="2">
    <source>
        <dbReference type="EMBL" id="KAF1920793.1"/>
    </source>
</evidence>
<dbReference type="Proteomes" id="UP000800096">
    <property type="component" value="Unassembled WGS sequence"/>
</dbReference>